<dbReference type="OrthoDB" id="6089671at2"/>
<evidence type="ECO:0000313" key="2">
    <source>
        <dbReference type="EMBL" id="THF66949.1"/>
    </source>
</evidence>
<reference evidence="2 3" key="1">
    <citation type="submission" date="2019-04" db="EMBL/GenBank/DDBJ databases">
        <title>Azoarcus nasutitermitis sp. nov. isolated from termite nest.</title>
        <authorList>
            <person name="Lin S.-Y."/>
            <person name="Hameed A."/>
            <person name="Hsu Y.-H."/>
            <person name="Young C.-C."/>
        </authorList>
    </citation>
    <scope>NUCLEOTIDE SEQUENCE [LARGE SCALE GENOMIC DNA]</scope>
    <source>
        <strain evidence="2 3">CC-YHH838</strain>
    </source>
</reference>
<evidence type="ECO:0000256" key="1">
    <source>
        <dbReference type="SAM" id="SignalP"/>
    </source>
</evidence>
<evidence type="ECO:0000313" key="3">
    <source>
        <dbReference type="Proteomes" id="UP000308430"/>
    </source>
</evidence>
<comment type="caution">
    <text evidence="2">The sequence shown here is derived from an EMBL/GenBank/DDBJ whole genome shotgun (WGS) entry which is preliminary data.</text>
</comment>
<dbReference type="Proteomes" id="UP000308430">
    <property type="component" value="Unassembled WGS sequence"/>
</dbReference>
<evidence type="ECO:0008006" key="4">
    <source>
        <dbReference type="Google" id="ProtNLM"/>
    </source>
</evidence>
<feature type="signal peptide" evidence="1">
    <location>
        <begin position="1"/>
        <end position="23"/>
    </location>
</feature>
<feature type="chain" id="PRO_5020603072" description="Secreted protein" evidence="1">
    <location>
        <begin position="24"/>
        <end position="76"/>
    </location>
</feature>
<gene>
    <name evidence="2" type="ORF">E6C76_00710</name>
</gene>
<dbReference type="RefSeq" id="WP_136346358.1">
    <property type="nucleotide sequence ID" value="NZ_SSOC01000001.1"/>
</dbReference>
<keyword evidence="1" id="KW-0732">Signal</keyword>
<keyword evidence="3" id="KW-1185">Reference proteome</keyword>
<sequence length="76" mass="8194">MRFPSVPVLLAAFVLAAAVPAGAAPAPWYVWRSTLDGAEHCAQTSPGPAWERVRGPFRDVHCSRPLRTSPAAMPRN</sequence>
<accession>A0A4S4B304</accession>
<protein>
    <recommendedName>
        <fullName evidence="4">Secreted protein</fullName>
    </recommendedName>
</protein>
<name>A0A4S4B304_9RHOO</name>
<dbReference type="AlphaFoldDB" id="A0A4S4B304"/>
<organism evidence="2 3">
    <name type="scientific">Pseudothauera nasutitermitis</name>
    <dbReference type="NCBI Taxonomy" id="2565930"/>
    <lineage>
        <taxon>Bacteria</taxon>
        <taxon>Pseudomonadati</taxon>
        <taxon>Pseudomonadota</taxon>
        <taxon>Betaproteobacteria</taxon>
        <taxon>Rhodocyclales</taxon>
        <taxon>Zoogloeaceae</taxon>
        <taxon>Pseudothauera</taxon>
    </lineage>
</organism>
<dbReference type="EMBL" id="SSOC01000001">
    <property type="protein sequence ID" value="THF66949.1"/>
    <property type="molecule type" value="Genomic_DNA"/>
</dbReference>
<proteinExistence type="predicted"/>